<protein>
    <recommendedName>
        <fullName evidence="2">DUF3074 domain-containing protein</fullName>
    </recommendedName>
</protein>
<feature type="region of interest" description="Disordered" evidence="1">
    <location>
        <begin position="64"/>
        <end position="83"/>
    </location>
</feature>
<dbReference type="RefSeq" id="XP_016220823.1">
    <property type="nucleotide sequence ID" value="XM_016373912.1"/>
</dbReference>
<evidence type="ECO:0000313" key="3">
    <source>
        <dbReference type="EMBL" id="KIV89249.1"/>
    </source>
</evidence>
<feature type="compositionally biased region" description="Low complexity" evidence="1">
    <location>
        <begin position="770"/>
        <end position="784"/>
    </location>
</feature>
<feature type="domain" description="DUF3074" evidence="2">
    <location>
        <begin position="120"/>
        <end position="389"/>
    </location>
</feature>
<feature type="region of interest" description="Disordered" evidence="1">
    <location>
        <begin position="397"/>
        <end position="473"/>
    </location>
</feature>
<name>A0A0D1Z5T1_EXOME</name>
<reference evidence="3 4" key="1">
    <citation type="submission" date="2015-01" db="EMBL/GenBank/DDBJ databases">
        <title>The Genome Sequence of Exophiala mesophila CBS40295.</title>
        <authorList>
            <consortium name="The Broad Institute Genomics Platform"/>
            <person name="Cuomo C."/>
            <person name="de Hoog S."/>
            <person name="Gorbushina A."/>
            <person name="Stielow B."/>
            <person name="Teixiera M."/>
            <person name="Abouelleil A."/>
            <person name="Chapman S.B."/>
            <person name="Priest M."/>
            <person name="Young S.K."/>
            <person name="Wortman J."/>
            <person name="Nusbaum C."/>
            <person name="Birren B."/>
        </authorList>
    </citation>
    <scope>NUCLEOTIDE SEQUENCE [LARGE SCALE GENOMIC DNA]</scope>
    <source>
        <strain evidence="3 4">CBS 40295</strain>
    </source>
</reference>
<feature type="compositionally biased region" description="Basic and acidic residues" evidence="1">
    <location>
        <begin position="602"/>
        <end position="645"/>
    </location>
</feature>
<dbReference type="PANTHER" id="PTHR40370:SF1">
    <property type="entry name" value="DUF3074 DOMAIN-CONTAINING PROTEIN"/>
    <property type="match status" value="1"/>
</dbReference>
<feature type="compositionally biased region" description="Polar residues" evidence="1">
    <location>
        <begin position="278"/>
        <end position="295"/>
    </location>
</feature>
<dbReference type="PANTHER" id="PTHR40370">
    <property type="entry name" value="EXPRESSED PROTEIN"/>
    <property type="match status" value="1"/>
</dbReference>
<dbReference type="OMA" id="MNPVEWI"/>
<evidence type="ECO:0000313" key="4">
    <source>
        <dbReference type="Proteomes" id="UP000054302"/>
    </source>
</evidence>
<dbReference type="InterPro" id="IPR023393">
    <property type="entry name" value="START-like_dom_sf"/>
</dbReference>
<dbReference type="Proteomes" id="UP000054302">
    <property type="component" value="Unassembled WGS sequence"/>
</dbReference>
<dbReference type="Pfam" id="PF11274">
    <property type="entry name" value="DUF3074"/>
    <property type="match status" value="1"/>
</dbReference>
<dbReference type="GeneID" id="27326674"/>
<dbReference type="HOGENOM" id="CLU_022947_0_0_1"/>
<dbReference type="OrthoDB" id="5403181at2759"/>
<dbReference type="SUPFAM" id="SSF55961">
    <property type="entry name" value="Bet v1-like"/>
    <property type="match status" value="1"/>
</dbReference>
<accession>A0A0D1Z5T1</accession>
<dbReference type="VEuPathDB" id="FungiDB:PV10_08829"/>
<feature type="region of interest" description="Disordered" evidence="1">
    <location>
        <begin position="602"/>
        <end position="677"/>
    </location>
</feature>
<feature type="compositionally biased region" description="Acidic residues" evidence="1">
    <location>
        <begin position="531"/>
        <end position="540"/>
    </location>
</feature>
<feature type="compositionally biased region" description="Basic and acidic residues" evidence="1">
    <location>
        <begin position="653"/>
        <end position="677"/>
    </location>
</feature>
<feature type="compositionally biased region" description="Low complexity" evidence="1">
    <location>
        <begin position="541"/>
        <end position="574"/>
    </location>
</feature>
<dbReference type="Gene3D" id="3.30.530.20">
    <property type="match status" value="1"/>
</dbReference>
<feature type="compositionally biased region" description="Basic and acidic residues" evidence="1">
    <location>
        <begin position="397"/>
        <end position="409"/>
    </location>
</feature>
<proteinExistence type="predicted"/>
<gene>
    <name evidence="3" type="ORF">PV10_08829</name>
</gene>
<feature type="compositionally biased region" description="Basic and acidic residues" evidence="1">
    <location>
        <begin position="447"/>
        <end position="464"/>
    </location>
</feature>
<evidence type="ECO:0000259" key="2">
    <source>
        <dbReference type="Pfam" id="PF11274"/>
    </source>
</evidence>
<dbReference type="InterPro" id="IPR024500">
    <property type="entry name" value="DUF3074"/>
</dbReference>
<dbReference type="EMBL" id="KN847525">
    <property type="protein sequence ID" value="KIV89249.1"/>
    <property type="molecule type" value="Genomic_DNA"/>
</dbReference>
<keyword evidence="4" id="KW-1185">Reference proteome</keyword>
<feature type="region of interest" description="Disordered" evidence="1">
    <location>
        <begin position="262"/>
        <end position="349"/>
    </location>
</feature>
<feature type="compositionally biased region" description="Basic and acidic residues" evidence="1">
    <location>
        <begin position="580"/>
        <end position="589"/>
    </location>
</feature>
<sequence length="784" mass="85926">MASLHAALKYLSPTKFSDVPSEQEDLDPHLADLFTHVQAIVESIPMPDPGPSQTNVHTHATHPATSAAEMTISSARSPPPAPEHLALQKEWGKPIKLSAKENPMNMAVYKLGSKDGKGAWFARRSVHEGLGFSQFKRGFEREFPTSLAVQGAPGEGNIRGIGAETKVEDISVPNRGRIEVYRLSAQFPGPTTPRDFVTLLVTSSKAMKPHGDAHKSPDLVPRHYMIVSKPCDHPDTQPRAGFIRGQYESVEFIREIPRKLKASQSTTDLSKLAHLRPSSPNMDNDAANSTSSPTHDQQRTNKHLSVDTDQSSALRELSPSSRKRGATVGFPANSGSHTDAAPHHDPEDNPVEWIMVTRSDPGGSVPRFMVERGTPSSICADAIKFLDWACQRDDGDEALERPGTQRRESFASWQANGTLAGIREHEESLGSAIEESDNSEPTTPKANESKAEPFPDIEPDKPESAPHSPSSPSHILAAVSETLTAYTPQVVRDHIPYLHPHTNPPHEEPASQVNGIRAASQLPLEQSQPESSDDRDDDDVSSIISATSYASADSHLPSSPSFSSKSLSQQTSESQILTQHNKELTKLAERKATMDAKIALQRDKINSQAKQDTEKEQAALKKAEEKHDRELKKSEEKYKKEVAKLEHKKAKETKKQEERQRKLADKDEKARLTRERDEARAQVELLKTEGEIFQRQIGELQRENTALTARLGKLELGASGNGGLSGISTPALLETPPSASRFRGLTFGEGRNRSSSTLTRLIKPKDRSDTLTSEGSSSQLSKGS</sequence>
<evidence type="ECO:0000256" key="1">
    <source>
        <dbReference type="SAM" id="MobiDB-lite"/>
    </source>
</evidence>
<feature type="region of interest" description="Disordered" evidence="1">
    <location>
        <begin position="495"/>
        <end position="589"/>
    </location>
</feature>
<dbReference type="AlphaFoldDB" id="A0A0D1Z5T1"/>
<feature type="region of interest" description="Disordered" evidence="1">
    <location>
        <begin position="727"/>
        <end position="784"/>
    </location>
</feature>
<organism evidence="3 4">
    <name type="scientific">Exophiala mesophila</name>
    <name type="common">Black yeast-like fungus</name>
    <dbReference type="NCBI Taxonomy" id="212818"/>
    <lineage>
        <taxon>Eukaryota</taxon>
        <taxon>Fungi</taxon>
        <taxon>Dikarya</taxon>
        <taxon>Ascomycota</taxon>
        <taxon>Pezizomycotina</taxon>
        <taxon>Eurotiomycetes</taxon>
        <taxon>Chaetothyriomycetidae</taxon>
        <taxon>Chaetothyriales</taxon>
        <taxon>Herpotrichiellaceae</taxon>
        <taxon>Exophiala</taxon>
    </lineage>
</organism>